<proteinExistence type="predicted"/>
<dbReference type="InterPro" id="IPR001509">
    <property type="entry name" value="Epimerase_deHydtase"/>
</dbReference>
<dbReference type="AlphaFoldDB" id="A0A1I8HS24"/>
<dbReference type="InterPro" id="IPR036291">
    <property type="entry name" value="NAD(P)-bd_dom_sf"/>
</dbReference>
<dbReference type="PANTHER" id="PTHR11092:SF0">
    <property type="entry name" value="EPIMERASE FAMILY PROTEIN SDR39U1"/>
    <property type="match status" value="1"/>
</dbReference>
<organism evidence="4 5">
    <name type="scientific">Macrostomum lignano</name>
    <dbReference type="NCBI Taxonomy" id="282301"/>
    <lineage>
        <taxon>Eukaryota</taxon>
        <taxon>Metazoa</taxon>
        <taxon>Spiralia</taxon>
        <taxon>Lophotrochozoa</taxon>
        <taxon>Platyhelminthes</taxon>
        <taxon>Rhabditophora</taxon>
        <taxon>Macrostomorpha</taxon>
        <taxon>Macrostomida</taxon>
        <taxon>Macrostomidae</taxon>
        <taxon>Macrostomum</taxon>
    </lineage>
</organism>
<dbReference type="InterPro" id="IPR057534">
    <property type="entry name" value="MXRA7_helical"/>
</dbReference>
<feature type="domain" description="Matrix-remodeling-associated protein 7 helical" evidence="3">
    <location>
        <begin position="441"/>
        <end position="505"/>
    </location>
</feature>
<accession>A0A1I8HS24</accession>
<reference evidence="5" key="1">
    <citation type="submission" date="2016-11" db="UniProtKB">
        <authorList>
            <consortium name="WormBaseParasite"/>
        </authorList>
    </citation>
    <scope>IDENTIFICATION</scope>
</reference>
<dbReference type="SUPFAM" id="SSF51735">
    <property type="entry name" value="NAD(P)-binding Rossmann-fold domains"/>
    <property type="match status" value="1"/>
</dbReference>
<dbReference type="Pfam" id="PF25473">
    <property type="entry name" value="MXRA7_helical"/>
    <property type="match status" value="1"/>
</dbReference>
<feature type="domain" description="DUF1731" evidence="2">
    <location>
        <begin position="287"/>
        <end position="334"/>
    </location>
</feature>
<keyword evidence="4" id="KW-1185">Reference proteome</keyword>
<dbReference type="Gene3D" id="3.40.50.720">
    <property type="entry name" value="NAD(P)-binding Rossmann-like Domain"/>
    <property type="match status" value="1"/>
</dbReference>
<evidence type="ECO:0000259" key="3">
    <source>
        <dbReference type="Pfam" id="PF25473"/>
    </source>
</evidence>
<dbReference type="Proteomes" id="UP000095280">
    <property type="component" value="Unplaced"/>
</dbReference>
<dbReference type="WBParaSite" id="maker-uti_cns_0007751-snap-gene-0.10-mRNA-1">
    <property type="protein sequence ID" value="maker-uti_cns_0007751-snap-gene-0.10-mRNA-1"/>
    <property type="gene ID" value="maker-uti_cns_0007751-snap-gene-0.10"/>
</dbReference>
<dbReference type="Pfam" id="PF01370">
    <property type="entry name" value="Epimerase"/>
    <property type="match status" value="1"/>
</dbReference>
<dbReference type="Pfam" id="PF08338">
    <property type="entry name" value="DUF1731"/>
    <property type="match status" value="1"/>
</dbReference>
<dbReference type="InterPro" id="IPR013549">
    <property type="entry name" value="DUF1731"/>
</dbReference>
<sequence length="505" mass="53521">SPSVRPSVIAVGGASGFIGRYLVRSLRSAGHRVVTVDRSRGAGDARQQDALTWPEVERCGLPDGVELVCNLSGRSILDAAPALRLSTVAYRRYVSELFDSRIGRIRCLAAAAAAVRPKPPSRLVGVSAVGYYPSSMRADPPPVFDESYAGPPDPSLAGRLCASIEAAVFEGAAKSTEAAAAAAGDTRQIAVRMGVALGRDGGALASMAWPFRLGIGGPTGSGRQPVAWVHISDAVGVLEHALLADLPPPTPSFNSDVLNAVAPALNTNAELAAALAASLRRPALLTTPAAVVRLMFGTERAGVLTDGAFVSPRRTLETSYQFRFVDLREAMRDLSNSIFSSMKIANWCMSPFIKIFHHSLTISSEYSKYLVYFIDFSDFSIKMTGGGLYEAEGTTQAVLIGLTAAAKSVSAEDAGASEMGQQQQQVAAADAVPFTHLPGSLKRAEQTKILQSLSEEELQLERDAVMDQLRQICGILAERQGGEAGGELPPEASLNEVRSQMRLYS</sequence>
<evidence type="ECO:0000259" key="2">
    <source>
        <dbReference type="Pfam" id="PF08338"/>
    </source>
</evidence>
<evidence type="ECO:0000259" key="1">
    <source>
        <dbReference type="Pfam" id="PF01370"/>
    </source>
</evidence>
<feature type="domain" description="NAD-dependent epimerase/dehydratase" evidence="1">
    <location>
        <begin position="9"/>
        <end position="65"/>
    </location>
</feature>
<name>A0A1I8HS24_9PLAT</name>
<protein>
    <submittedName>
        <fullName evidence="5">DUF1731 domain-containing protein</fullName>
    </submittedName>
</protein>
<dbReference type="PANTHER" id="PTHR11092">
    <property type="entry name" value="SUGAR NUCLEOTIDE EPIMERASE RELATED"/>
    <property type="match status" value="1"/>
</dbReference>
<evidence type="ECO:0000313" key="4">
    <source>
        <dbReference type="Proteomes" id="UP000095280"/>
    </source>
</evidence>
<evidence type="ECO:0000313" key="5">
    <source>
        <dbReference type="WBParaSite" id="maker-uti_cns_0007751-snap-gene-0.10-mRNA-1"/>
    </source>
</evidence>